<dbReference type="Proteomes" id="UP000814140">
    <property type="component" value="Unassembled WGS sequence"/>
</dbReference>
<gene>
    <name evidence="1" type="ORF">BV25DRAFT_1915023</name>
</gene>
<comment type="caution">
    <text evidence="1">The sequence shown here is derived from an EMBL/GenBank/DDBJ whole genome shotgun (WGS) entry which is preliminary data.</text>
</comment>
<organism evidence="1 2">
    <name type="scientific">Artomyces pyxidatus</name>
    <dbReference type="NCBI Taxonomy" id="48021"/>
    <lineage>
        <taxon>Eukaryota</taxon>
        <taxon>Fungi</taxon>
        <taxon>Dikarya</taxon>
        <taxon>Basidiomycota</taxon>
        <taxon>Agaricomycotina</taxon>
        <taxon>Agaricomycetes</taxon>
        <taxon>Russulales</taxon>
        <taxon>Auriscalpiaceae</taxon>
        <taxon>Artomyces</taxon>
    </lineage>
</organism>
<reference evidence="1" key="1">
    <citation type="submission" date="2021-03" db="EMBL/GenBank/DDBJ databases">
        <authorList>
            <consortium name="DOE Joint Genome Institute"/>
            <person name="Ahrendt S."/>
            <person name="Looney B.P."/>
            <person name="Miyauchi S."/>
            <person name="Morin E."/>
            <person name="Drula E."/>
            <person name="Courty P.E."/>
            <person name="Chicoki N."/>
            <person name="Fauchery L."/>
            <person name="Kohler A."/>
            <person name="Kuo A."/>
            <person name="Labutti K."/>
            <person name="Pangilinan J."/>
            <person name="Lipzen A."/>
            <person name="Riley R."/>
            <person name="Andreopoulos W."/>
            <person name="He G."/>
            <person name="Johnson J."/>
            <person name="Barry K.W."/>
            <person name="Grigoriev I.V."/>
            <person name="Nagy L."/>
            <person name="Hibbett D."/>
            <person name="Henrissat B."/>
            <person name="Matheny P.B."/>
            <person name="Labbe J."/>
            <person name="Martin F."/>
        </authorList>
    </citation>
    <scope>NUCLEOTIDE SEQUENCE</scope>
    <source>
        <strain evidence="1">HHB10654</strain>
    </source>
</reference>
<reference evidence="1" key="2">
    <citation type="journal article" date="2022" name="New Phytol.">
        <title>Evolutionary transition to the ectomycorrhizal habit in the genomes of a hyperdiverse lineage of mushroom-forming fungi.</title>
        <authorList>
            <person name="Looney B."/>
            <person name="Miyauchi S."/>
            <person name="Morin E."/>
            <person name="Drula E."/>
            <person name="Courty P.E."/>
            <person name="Kohler A."/>
            <person name="Kuo A."/>
            <person name="LaButti K."/>
            <person name="Pangilinan J."/>
            <person name="Lipzen A."/>
            <person name="Riley R."/>
            <person name="Andreopoulos W."/>
            <person name="He G."/>
            <person name="Johnson J."/>
            <person name="Nolan M."/>
            <person name="Tritt A."/>
            <person name="Barry K.W."/>
            <person name="Grigoriev I.V."/>
            <person name="Nagy L.G."/>
            <person name="Hibbett D."/>
            <person name="Henrissat B."/>
            <person name="Matheny P.B."/>
            <person name="Labbe J."/>
            <person name="Martin F.M."/>
        </authorList>
    </citation>
    <scope>NUCLEOTIDE SEQUENCE</scope>
    <source>
        <strain evidence="1">HHB10654</strain>
    </source>
</reference>
<name>A0ACB8T440_9AGAM</name>
<sequence>MALVTLSGYPCSGKTKRAHQLQAHLEKRLQDSSYAGPKLKVVVLSDDLLNLDRSAYDDSRSEKPARGALFTAMQRQMGADTILIVDAMNYIKGFRYQMYCAAREFKLRVCTVYVVATQELCKQWNAEREDGRSYAPETLDNLLVRYEEPSSMVRWDSPLITVLWTEEDVPIDDIWKAVTEGNVKPPNAGTQAVPKAPTDALHTLEHTSTALVSAIMAEQAASGGVGGKVTLSVSDTVKPQITLPYRNVTLSEMQRMKRQFVTVHKKAITLGTVEKGAVDWSEASVAEKFVAYLEENLKP</sequence>
<accession>A0ACB8T440</accession>
<evidence type="ECO:0000313" key="1">
    <source>
        <dbReference type="EMBL" id="KAI0063514.1"/>
    </source>
</evidence>
<evidence type="ECO:0000313" key="2">
    <source>
        <dbReference type="Proteomes" id="UP000814140"/>
    </source>
</evidence>
<protein>
    <submittedName>
        <fullName evidence="1">Chromatin associated protein KTI12</fullName>
    </submittedName>
</protein>
<dbReference type="EMBL" id="MU277202">
    <property type="protein sequence ID" value="KAI0063514.1"/>
    <property type="molecule type" value="Genomic_DNA"/>
</dbReference>
<keyword evidence="2" id="KW-1185">Reference proteome</keyword>
<proteinExistence type="predicted"/>